<comment type="similarity">
    <text evidence="5">Belongs to the SAT4 family.</text>
</comment>
<dbReference type="Proteomes" id="UP000019487">
    <property type="component" value="Unassembled WGS sequence"/>
</dbReference>
<name>W9CG47_SCLBF</name>
<comment type="subcellular location">
    <subcellularLocation>
        <location evidence="1">Membrane</location>
        <topology evidence="1">Multi-pass membrane protein</topology>
    </subcellularLocation>
</comment>
<evidence type="ECO:0000256" key="1">
    <source>
        <dbReference type="ARBA" id="ARBA00004141"/>
    </source>
</evidence>
<comment type="caution">
    <text evidence="8">The sequence shown here is derived from an EMBL/GenBank/DDBJ whole genome shotgun (WGS) entry which is preliminary data.</text>
</comment>
<proteinExistence type="inferred from homology"/>
<evidence type="ECO:0000313" key="8">
    <source>
        <dbReference type="EMBL" id="ESZ94893.1"/>
    </source>
</evidence>
<evidence type="ECO:0000256" key="2">
    <source>
        <dbReference type="ARBA" id="ARBA00022692"/>
    </source>
</evidence>
<dbReference type="GO" id="GO:0016020">
    <property type="term" value="C:membrane"/>
    <property type="evidence" value="ECO:0007669"/>
    <property type="project" value="UniProtKB-SubCell"/>
</dbReference>
<protein>
    <submittedName>
        <fullName evidence="8">Integral membrane protein</fullName>
    </submittedName>
</protein>
<dbReference type="AlphaFoldDB" id="W9CG47"/>
<dbReference type="HOGENOM" id="CLU_028200_0_1_1"/>
<keyword evidence="4 6" id="KW-0472">Membrane</keyword>
<keyword evidence="2 6" id="KW-0812">Transmembrane</keyword>
<feature type="domain" description="Rhodopsin" evidence="7">
    <location>
        <begin position="34"/>
        <end position="275"/>
    </location>
</feature>
<dbReference type="PANTHER" id="PTHR33048">
    <property type="entry name" value="PTH11-LIKE INTEGRAL MEMBRANE PROTEIN (AFU_ORTHOLOGUE AFUA_5G11245)"/>
    <property type="match status" value="1"/>
</dbReference>
<dbReference type="EMBL" id="AYSA01000221">
    <property type="protein sequence ID" value="ESZ94893.1"/>
    <property type="molecule type" value="Genomic_DNA"/>
</dbReference>
<feature type="transmembrane region" description="Helical" evidence="6">
    <location>
        <begin position="16"/>
        <end position="38"/>
    </location>
</feature>
<dbReference type="PANTHER" id="PTHR33048:SF47">
    <property type="entry name" value="INTEGRAL MEMBRANE PROTEIN-RELATED"/>
    <property type="match status" value="1"/>
</dbReference>
<dbReference type="STRING" id="1432307.W9CG47"/>
<sequence>MSPSPYPEGTPYCGEIVLYIAVSFSVLETIFVALRYWAQYLARKPFGIDDGLILLAYLLCTAGTAVALVGITTGGIGYHVVDVAVYNPTALILWAKILVIGAITYTNACCVPKIVILCLYLRIFTGKYSRLTCYILISVILSVAVADTIAAAVMCLPLNYLWDKSIPGGKCVNIPALYRYGSLPNAVTDIFILVVPIPTVWRLQVEMKVKIGLTITFATGSIGMITSIVRCVEFFTHNPVEDGTWNGVRFLYWSIIEPAVYLIAACLPCYRPLIKPFTRKLNGSLATRERTNSKHISGYGLGTKSGDRSGFEDLESGTGTVTGKGTEDYILKEIRITTSVRESDEESLVGNGNVNFVEAMGQRYGEGEGEGKRSRGDIM</sequence>
<feature type="transmembrane region" description="Helical" evidence="6">
    <location>
        <begin position="50"/>
        <end position="71"/>
    </location>
</feature>
<dbReference type="InterPro" id="IPR049326">
    <property type="entry name" value="Rhodopsin_dom_fungi"/>
</dbReference>
<organism evidence="8 9">
    <name type="scientific">Sclerotinia borealis (strain F-4128)</name>
    <dbReference type="NCBI Taxonomy" id="1432307"/>
    <lineage>
        <taxon>Eukaryota</taxon>
        <taxon>Fungi</taxon>
        <taxon>Dikarya</taxon>
        <taxon>Ascomycota</taxon>
        <taxon>Pezizomycotina</taxon>
        <taxon>Leotiomycetes</taxon>
        <taxon>Helotiales</taxon>
        <taxon>Sclerotiniaceae</taxon>
        <taxon>Sclerotinia</taxon>
    </lineage>
</organism>
<evidence type="ECO:0000313" key="9">
    <source>
        <dbReference type="Proteomes" id="UP000019487"/>
    </source>
</evidence>
<feature type="transmembrane region" description="Helical" evidence="6">
    <location>
        <begin position="91"/>
        <end position="121"/>
    </location>
</feature>
<accession>W9CG47</accession>
<feature type="transmembrane region" description="Helical" evidence="6">
    <location>
        <begin position="213"/>
        <end position="230"/>
    </location>
</feature>
<feature type="transmembrane region" description="Helical" evidence="6">
    <location>
        <begin position="182"/>
        <end position="201"/>
    </location>
</feature>
<evidence type="ECO:0000256" key="4">
    <source>
        <dbReference type="ARBA" id="ARBA00023136"/>
    </source>
</evidence>
<evidence type="ECO:0000256" key="6">
    <source>
        <dbReference type="SAM" id="Phobius"/>
    </source>
</evidence>
<dbReference type="InterPro" id="IPR052337">
    <property type="entry name" value="SAT4-like"/>
</dbReference>
<feature type="transmembrane region" description="Helical" evidence="6">
    <location>
        <begin position="133"/>
        <end position="162"/>
    </location>
</feature>
<dbReference type="Pfam" id="PF20684">
    <property type="entry name" value="Fung_rhodopsin"/>
    <property type="match status" value="1"/>
</dbReference>
<evidence type="ECO:0000256" key="3">
    <source>
        <dbReference type="ARBA" id="ARBA00022989"/>
    </source>
</evidence>
<feature type="transmembrane region" description="Helical" evidence="6">
    <location>
        <begin position="250"/>
        <end position="270"/>
    </location>
</feature>
<reference evidence="8 9" key="1">
    <citation type="journal article" date="2014" name="Genome Announc.">
        <title>Draft genome sequence of Sclerotinia borealis, a psychrophilic plant pathogenic fungus.</title>
        <authorList>
            <person name="Mardanov A.V."/>
            <person name="Beletsky A.V."/>
            <person name="Kadnikov V.V."/>
            <person name="Ignatov A.N."/>
            <person name="Ravin N.V."/>
        </authorList>
    </citation>
    <scope>NUCLEOTIDE SEQUENCE [LARGE SCALE GENOMIC DNA]</scope>
    <source>
        <strain evidence="9">F-4157</strain>
    </source>
</reference>
<dbReference type="OrthoDB" id="5329176at2759"/>
<keyword evidence="9" id="KW-1185">Reference proteome</keyword>
<gene>
    <name evidence="8" type="ORF">SBOR_4721</name>
</gene>
<evidence type="ECO:0000259" key="7">
    <source>
        <dbReference type="Pfam" id="PF20684"/>
    </source>
</evidence>
<evidence type="ECO:0000256" key="5">
    <source>
        <dbReference type="ARBA" id="ARBA00038359"/>
    </source>
</evidence>
<keyword evidence="3 6" id="KW-1133">Transmembrane helix</keyword>